<keyword evidence="2" id="KW-1185">Reference proteome</keyword>
<name>N1Q3D3_DOTSN</name>
<sequence length="59" mass="6682">MSAEDISQSMYDMIRVCGGLGQTSKEELPLICHLSRFVSMARVETANVEKFFIIQRTRG</sequence>
<protein>
    <submittedName>
        <fullName evidence="1">Uncharacterized protein</fullName>
    </submittedName>
</protein>
<dbReference type="HOGENOM" id="CLU_2960708_0_0_1"/>
<reference evidence="1 2" key="2">
    <citation type="journal article" date="2012" name="PLoS Pathog.">
        <title>Diverse lifestyles and strategies of plant pathogenesis encoded in the genomes of eighteen Dothideomycetes fungi.</title>
        <authorList>
            <person name="Ohm R.A."/>
            <person name="Feau N."/>
            <person name="Henrissat B."/>
            <person name="Schoch C.L."/>
            <person name="Horwitz B.A."/>
            <person name="Barry K.W."/>
            <person name="Condon B.J."/>
            <person name="Copeland A.C."/>
            <person name="Dhillon B."/>
            <person name="Glaser F."/>
            <person name="Hesse C.N."/>
            <person name="Kosti I."/>
            <person name="LaButti K."/>
            <person name="Lindquist E.A."/>
            <person name="Lucas S."/>
            <person name="Salamov A.A."/>
            <person name="Bradshaw R.E."/>
            <person name="Ciuffetti L."/>
            <person name="Hamelin R.C."/>
            <person name="Kema G.H.J."/>
            <person name="Lawrence C."/>
            <person name="Scott J.A."/>
            <person name="Spatafora J.W."/>
            <person name="Turgeon B.G."/>
            <person name="de Wit P.J.G.M."/>
            <person name="Zhong S."/>
            <person name="Goodwin S.B."/>
            <person name="Grigoriev I.V."/>
        </authorList>
    </citation>
    <scope>NUCLEOTIDE SEQUENCE [LARGE SCALE GENOMIC DNA]</scope>
    <source>
        <strain evidence="2">NZE10 / CBS 128990</strain>
    </source>
</reference>
<dbReference type="Proteomes" id="UP000016933">
    <property type="component" value="Unassembled WGS sequence"/>
</dbReference>
<dbReference type="EMBL" id="KB446535">
    <property type="protein sequence ID" value="EME49738.1"/>
    <property type="molecule type" value="Genomic_DNA"/>
</dbReference>
<gene>
    <name evidence="1" type="ORF">DOTSEDRAFT_68496</name>
</gene>
<dbReference type="AlphaFoldDB" id="N1Q3D3"/>
<evidence type="ECO:0000313" key="2">
    <source>
        <dbReference type="Proteomes" id="UP000016933"/>
    </source>
</evidence>
<proteinExistence type="predicted"/>
<evidence type="ECO:0000313" key="1">
    <source>
        <dbReference type="EMBL" id="EME49738.1"/>
    </source>
</evidence>
<reference evidence="2" key="1">
    <citation type="journal article" date="2012" name="PLoS Genet.">
        <title>The genomes of the fungal plant pathogens Cladosporium fulvum and Dothistroma septosporum reveal adaptation to different hosts and lifestyles but also signatures of common ancestry.</title>
        <authorList>
            <person name="de Wit P.J.G.M."/>
            <person name="van der Burgt A."/>
            <person name="Oekmen B."/>
            <person name="Stergiopoulos I."/>
            <person name="Abd-Elsalam K.A."/>
            <person name="Aerts A.L."/>
            <person name="Bahkali A.H."/>
            <person name="Beenen H.G."/>
            <person name="Chettri P."/>
            <person name="Cox M.P."/>
            <person name="Datema E."/>
            <person name="de Vries R.P."/>
            <person name="Dhillon B."/>
            <person name="Ganley A.R."/>
            <person name="Griffiths S.A."/>
            <person name="Guo Y."/>
            <person name="Hamelin R.C."/>
            <person name="Henrissat B."/>
            <person name="Kabir M.S."/>
            <person name="Jashni M.K."/>
            <person name="Kema G."/>
            <person name="Klaubauf S."/>
            <person name="Lapidus A."/>
            <person name="Levasseur A."/>
            <person name="Lindquist E."/>
            <person name="Mehrabi R."/>
            <person name="Ohm R.A."/>
            <person name="Owen T.J."/>
            <person name="Salamov A."/>
            <person name="Schwelm A."/>
            <person name="Schijlen E."/>
            <person name="Sun H."/>
            <person name="van den Burg H.A."/>
            <person name="van Ham R.C.H.J."/>
            <person name="Zhang S."/>
            <person name="Goodwin S.B."/>
            <person name="Grigoriev I.V."/>
            <person name="Collemare J."/>
            <person name="Bradshaw R.E."/>
        </authorList>
    </citation>
    <scope>NUCLEOTIDE SEQUENCE [LARGE SCALE GENOMIC DNA]</scope>
    <source>
        <strain evidence="2">NZE10 / CBS 128990</strain>
    </source>
</reference>
<organism evidence="1 2">
    <name type="scientific">Dothistroma septosporum (strain NZE10 / CBS 128990)</name>
    <name type="common">Red band needle blight fungus</name>
    <name type="synonym">Mycosphaerella pini</name>
    <dbReference type="NCBI Taxonomy" id="675120"/>
    <lineage>
        <taxon>Eukaryota</taxon>
        <taxon>Fungi</taxon>
        <taxon>Dikarya</taxon>
        <taxon>Ascomycota</taxon>
        <taxon>Pezizomycotina</taxon>
        <taxon>Dothideomycetes</taxon>
        <taxon>Dothideomycetidae</taxon>
        <taxon>Mycosphaerellales</taxon>
        <taxon>Mycosphaerellaceae</taxon>
        <taxon>Dothistroma</taxon>
    </lineage>
</organism>
<accession>N1Q3D3</accession>